<dbReference type="InterPro" id="IPR013538">
    <property type="entry name" value="ASHA1/2-like_C"/>
</dbReference>
<dbReference type="RefSeq" id="WP_114712892.1">
    <property type="nucleotide sequence ID" value="NZ_KZ857259.1"/>
</dbReference>
<evidence type="ECO:0000259" key="2">
    <source>
        <dbReference type="Pfam" id="PF08327"/>
    </source>
</evidence>
<evidence type="ECO:0000313" key="4">
    <source>
        <dbReference type="Proteomes" id="UP000254939"/>
    </source>
</evidence>
<dbReference type="OrthoDB" id="9800600at2"/>
<sequence>MSDRIEKIIELNAPVERVWKAITDHREFGEWFRVQLDGPFVPGQNSTGHITHPGYEHIRWQATVKRMEEPKLFSFTWHPYGIDPNVDYSKEEPTLVEFRLEPTSSGSRLTVTESGFDKVPPHRREEAFRMNDGGWAEQMKNIKEYVDR</sequence>
<keyword evidence="3" id="KW-0808">Transferase</keyword>
<dbReference type="GO" id="GO:0008168">
    <property type="term" value="F:methyltransferase activity"/>
    <property type="evidence" value="ECO:0007669"/>
    <property type="project" value="UniProtKB-KW"/>
</dbReference>
<protein>
    <submittedName>
        <fullName evidence="3">Vanillate O-demethylase oxidoreductase VanB</fullName>
    </submittedName>
</protein>
<accession>A0A370KR12</accession>
<evidence type="ECO:0000256" key="1">
    <source>
        <dbReference type="ARBA" id="ARBA00006817"/>
    </source>
</evidence>
<comment type="similarity">
    <text evidence="1">Belongs to the AHA1 family.</text>
</comment>
<dbReference type="AlphaFoldDB" id="A0A370KR12"/>
<proteinExistence type="inferred from homology"/>
<organism evidence="3 4">
    <name type="scientific">Rhizobium grahamii</name>
    <dbReference type="NCBI Taxonomy" id="1120045"/>
    <lineage>
        <taxon>Bacteria</taxon>
        <taxon>Pseudomonadati</taxon>
        <taxon>Pseudomonadota</taxon>
        <taxon>Alphaproteobacteria</taxon>
        <taxon>Hyphomicrobiales</taxon>
        <taxon>Rhizobiaceae</taxon>
        <taxon>Rhizobium/Agrobacterium group</taxon>
        <taxon>Rhizobium</taxon>
    </lineage>
</organism>
<evidence type="ECO:0000313" key="3">
    <source>
        <dbReference type="EMBL" id="RDJ12247.1"/>
    </source>
</evidence>
<dbReference type="Gene3D" id="3.30.530.20">
    <property type="match status" value="1"/>
</dbReference>
<dbReference type="InterPro" id="IPR023393">
    <property type="entry name" value="START-like_dom_sf"/>
</dbReference>
<reference evidence="3 4" key="1">
    <citation type="submission" date="2017-03" db="EMBL/GenBank/DDBJ databases">
        <title>Genome analysis of Rhizobial strains effectives or ineffectives for nitrogen fixation isolated from bean seeds.</title>
        <authorList>
            <person name="Peralta H."/>
            <person name="Aguilar-Vera A."/>
            <person name="Mora Y."/>
            <person name="Vargas-Lagunas C."/>
            <person name="Girard L."/>
            <person name="Mora J."/>
        </authorList>
    </citation>
    <scope>NUCLEOTIDE SEQUENCE [LARGE SCALE GENOMIC DNA]</scope>
    <source>
        <strain evidence="3 4">CCGM3</strain>
    </source>
</reference>
<name>A0A370KR12_9HYPH</name>
<dbReference type="SUPFAM" id="SSF55961">
    <property type="entry name" value="Bet v1-like"/>
    <property type="match status" value="1"/>
</dbReference>
<comment type="caution">
    <text evidence="3">The sequence shown here is derived from an EMBL/GenBank/DDBJ whole genome shotgun (WGS) entry which is preliminary data.</text>
</comment>
<dbReference type="GO" id="GO:0032259">
    <property type="term" value="P:methylation"/>
    <property type="evidence" value="ECO:0007669"/>
    <property type="project" value="UniProtKB-KW"/>
</dbReference>
<feature type="domain" description="Activator of Hsp90 ATPase homologue 1/2-like C-terminal" evidence="2">
    <location>
        <begin position="12"/>
        <end position="146"/>
    </location>
</feature>
<dbReference type="Pfam" id="PF08327">
    <property type="entry name" value="AHSA1"/>
    <property type="match status" value="1"/>
</dbReference>
<keyword evidence="3" id="KW-0489">Methyltransferase</keyword>
<gene>
    <name evidence="3" type="ORF">B5K06_10900</name>
</gene>
<dbReference type="Proteomes" id="UP000254939">
    <property type="component" value="Unassembled WGS sequence"/>
</dbReference>
<dbReference type="CDD" id="cd08898">
    <property type="entry name" value="SRPBCC_CalC_Aha1-like_5"/>
    <property type="match status" value="1"/>
</dbReference>
<dbReference type="EMBL" id="NAAC01000011">
    <property type="protein sequence ID" value="RDJ12247.1"/>
    <property type="molecule type" value="Genomic_DNA"/>
</dbReference>